<feature type="site" description="Transition state stabilizer" evidence="4">
    <location>
        <position position="182"/>
    </location>
</feature>
<comment type="caution">
    <text evidence="6">The sequence shown here is derived from an EMBL/GenBank/DDBJ whole genome shotgun (WGS) entry which is preliminary data.</text>
</comment>
<feature type="binding site" evidence="3">
    <location>
        <position position="265"/>
    </location>
    <ligand>
        <name>Mg(2+)</name>
        <dbReference type="ChEBI" id="CHEBI:18420"/>
    </ligand>
</feature>
<evidence type="ECO:0000256" key="2">
    <source>
        <dbReference type="PIRSR" id="PIRSR634611-2"/>
    </source>
</evidence>
<dbReference type="InterPro" id="IPR029017">
    <property type="entry name" value="Enolase-like_N"/>
</dbReference>
<feature type="site" description="Increases basicity of active site His" evidence="4">
    <location>
        <position position="292"/>
    </location>
</feature>
<feature type="active site" description="acceptor" evidence="1">
    <location>
        <position position="184"/>
    </location>
</feature>
<reference evidence="6 7" key="1">
    <citation type="submission" date="2012-04" db="EMBL/GenBank/DDBJ databases">
        <title>The Genome Sequence of Afipia clevelandensis ATCC 49720.</title>
        <authorList>
            <consortium name="The Broad Institute Genome Sequencing Platform"/>
            <person name="Earl A."/>
            <person name="Ward D."/>
            <person name="Feldgarden M."/>
            <person name="Gevers D."/>
            <person name="Huys G."/>
            <person name="Walker B."/>
            <person name="Young S.K."/>
            <person name="Zeng Q."/>
            <person name="Gargeya S."/>
            <person name="Fitzgerald M."/>
            <person name="Haas B."/>
            <person name="Abouelleil A."/>
            <person name="Alvarado L."/>
            <person name="Arachchi H.M."/>
            <person name="Berlin A."/>
            <person name="Chapman S.B."/>
            <person name="Goldberg J."/>
            <person name="Griggs A."/>
            <person name="Gujja S."/>
            <person name="Hansen M."/>
            <person name="Howarth C."/>
            <person name="Imamovic A."/>
            <person name="Larimer J."/>
            <person name="McCowen C."/>
            <person name="Montmayeur A."/>
            <person name="Murphy C."/>
            <person name="Neiman D."/>
            <person name="Pearson M."/>
            <person name="Priest M."/>
            <person name="Roberts A."/>
            <person name="Saif S."/>
            <person name="Shea T."/>
            <person name="Sisk P."/>
            <person name="Sykes S."/>
            <person name="Wortman J."/>
            <person name="Nusbaum C."/>
            <person name="Birren B."/>
        </authorList>
    </citation>
    <scope>NUCLEOTIDE SEQUENCE [LARGE SCALE GENOMIC DNA]</scope>
    <source>
        <strain evidence="6 7">ATCC 49720</strain>
    </source>
</reference>
<dbReference type="InterPro" id="IPR036849">
    <property type="entry name" value="Enolase-like_C_sf"/>
</dbReference>
<dbReference type="PATRIC" id="fig|883079.3.peg.2909"/>
<dbReference type="SFLD" id="SFLDF00118">
    <property type="entry name" value="D-tartrate_dehydratase"/>
    <property type="match status" value="1"/>
</dbReference>
<feature type="binding site" evidence="3">
    <location>
        <position position="213"/>
    </location>
    <ligand>
        <name>Mg(2+)</name>
        <dbReference type="ChEBI" id="CHEBI:18420"/>
    </ligand>
</feature>
<dbReference type="SFLD" id="SFLDS00001">
    <property type="entry name" value="Enolase"/>
    <property type="match status" value="1"/>
</dbReference>
<dbReference type="InterPro" id="IPR034611">
    <property type="entry name" value="D-tartrate_dehydratase"/>
</dbReference>
<evidence type="ECO:0000256" key="3">
    <source>
        <dbReference type="PIRSR" id="PIRSR634611-3"/>
    </source>
</evidence>
<proteinExistence type="predicted"/>
<dbReference type="FunFam" id="3.20.20.120:FF:000018">
    <property type="entry name" value="D(-)-tartrate dehydratase"/>
    <property type="match status" value="1"/>
</dbReference>
<organism evidence="6 7">
    <name type="scientific">Afipia clevelandensis ATCC 49720</name>
    <dbReference type="NCBI Taxonomy" id="883079"/>
    <lineage>
        <taxon>Bacteria</taxon>
        <taxon>Pseudomonadati</taxon>
        <taxon>Pseudomonadota</taxon>
        <taxon>Alphaproteobacteria</taxon>
        <taxon>Hyphomicrobiales</taxon>
        <taxon>Nitrobacteraceae</taxon>
        <taxon>Afipia</taxon>
    </lineage>
</organism>
<keyword evidence="3" id="KW-0479">Metal-binding</keyword>
<dbReference type="Proteomes" id="UP000001095">
    <property type="component" value="Unassembled WGS sequence"/>
</dbReference>
<feature type="binding site" evidence="2">
    <location>
        <position position="21"/>
    </location>
    <ligand>
        <name>substrate</name>
    </ligand>
</feature>
<dbReference type="GO" id="GO:0046872">
    <property type="term" value="F:metal ion binding"/>
    <property type="evidence" value="ECO:0007669"/>
    <property type="project" value="UniProtKB-KW"/>
</dbReference>
<dbReference type="PANTHER" id="PTHR48080">
    <property type="entry name" value="D-GALACTONATE DEHYDRATASE-RELATED"/>
    <property type="match status" value="1"/>
</dbReference>
<comment type="cofactor">
    <cofactor evidence="3">
        <name>Mg(2+)</name>
        <dbReference type="ChEBI" id="CHEBI:18420"/>
    </cofactor>
    <text evidence="3">Binds 1 Mg(2+) ion per subunit.</text>
</comment>
<sequence length="389" mass="42934">MSVRIVDIREITKPISSPIRNAYIDFTKMTTSLVAVVTDVVRDGRRVVGYGFNSNGRYGQGGLIRERFASRLLEADPKTLLDASGDNIDPDKAWAALMSNEKPGGHGERSVAVGTIDMAIWDAVAKIAGKPLFRLLAERHNRKADPRVFVYAAGGYYYPGKDNSALRAEMRGYLDRGYNVVKMKIGGASLAEDRARIEAVLKEIGSQAQLAVDANGRFDLETAIAYAKMLRDYPLFWYEEAGDPLDYHLQASLAEFYPGPMATGENLFSHHDARNLIRYGGMRPDRDWLQFDCALSYGLCEYLRTLDVLKTHGWSPSRCIPHGGHQMSLNIAAGLGLGGNESYPDLFQPYGGFPDGVRVENGHITMPDLPGIGFEGKADLYREMKALAA</sequence>
<evidence type="ECO:0000256" key="1">
    <source>
        <dbReference type="PIRSR" id="PIRSR634611-1"/>
    </source>
</evidence>
<gene>
    <name evidence="6" type="ORF">HMPREF9696_02851</name>
</gene>
<feature type="binding site" evidence="2">
    <location>
        <position position="265"/>
    </location>
    <ligand>
        <name>substrate</name>
    </ligand>
</feature>
<dbReference type="InterPro" id="IPR034593">
    <property type="entry name" value="DgoD-like"/>
</dbReference>
<dbReference type="InterPro" id="IPR013342">
    <property type="entry name" value="Mandelate_racemase_C"/>
</dbReference>
<evidence type="ECO:0000259" key="5">
    <source>
        <dbReference type="SMART" id="SM00922"/>
    </source>
</evidence>
<dbReference type="RefSeq" id="WP_002713721.1">
    <property type="nucleotide sequence ID" value="NZ_KB375281.1"/>
</dbReference>
<dbReference type="AlphaFoldDB" id="K8NX53"/>
<feature type="site" description="Transition state stabilizer" evidence="4">
    <location>
        <position position="55"/>
    </location>
</feature>
<dbReference type="CDD" id="cd03326">
    <property type="entry name" value="MR_like_1"/>
    <property type="match status" value="1"/>
</dbReference>
<dbReference type="OrthoDB" id="9802699at2"/>
<feature type="active site" description="Proton donor/acceptor" evidence="1">
    <location>
        <position position="322"/>
    </location>
</feature>
<keyword evidence="3" id="KW-0460">Magnesium</keyword>
<name>K8NX53_9BRAD</name>
<feature type="site" description="Transition state stabilizer" evidence="4">
    <location>
        <position position="341"/>
    </location>
</feature>
<dbReference type="SUPFAM" id="SSF54826">
    <property type="entry name" value="Enolase N-terminal domain-like"/>
    <property type="match status" value="1"/>
</dbReference>
<dbReference type="HOGENOM" id="CLU_707555_0_0_5"/>
<feature type="binding site" evidence="3">
    <location>
        <position position="239"/>
    </location>
    <ligand>
        <name>Mg(2+)</name>
        <dbReference type="ChEBI" id="CHEBI:18420"/>
    </ligand>
</feature>
<dbReference type="Pfam" id="PF13378">
    <property type="entry name" value="MR_MLE_C"/>
    <property type="match status" value="1"/>
</dbReference>
<accession>K8NX53</accession>
<dbReference type="InterPro" id="IPR029065">
    <property type="entry name" value="Enolase_C-like"/>
</dbReference>
<dbReference type="EMBL" id="AGWY01000012">
    <property type="protein sequence ID" value="EKS33731.1"/>
    <property type="molecule type" value="Genomic_DNA"/>
</dbReference>
<evidence type="ECO:0000313" key="6">
    <source>
        <dbReference type="EMBL" id="EKS33731.1"/>
    </source>
</evidence>
<feature type="binding site" evidence="2">
    <location>
        <position position="55"/>
    </location>
    <ligand>
        <name>substrate</name>
    </ligand>
</feature>
<dbReference type="GO" id="GO:0047808">
    <property type="term" value="F:D(-)-tartrate dehydratase activity"/>
    <property type="evidence" value="ECO:0007669"/>
    <property type="project" value="InterPro"/>
</dbReference>
<feature type="domain" description="Mandelate racemase/muconate lactonizing enzyme C-terminal" evidence="5">
    <location>
        <begin position="163"/>
        <end position="260"/>
    </location>
</feature>
<evidence type="ECO:0000313" key="7">
    <source>
        <dbReference type="Proteomes" id="UP000001095"/>
    </source>
</evidence>
<dbReference type="Gene3D" id="3.30.390.10">
    <property type="entry name" value="Enolase-like, N-terminal domain"/>
    <property type="match status" value="1"/>
</dbReference>
<feature type="binding site" evidence="2">
    <location>
        <position position="156"/>
    </location>
    <ligand>
        <name>substrate</name>
    </ligand>
</feature>
<dbReference type="SUPFAM" id="SSF51604">
    <property type="entry name" value="Enolase C-terminal domain-like"/>
    <property type="match status" value="1"/>
</dbReference>
<dbReference type="SMART" id="SM00922">
    <property type="entry name" value="MR_MLE"/>
    <property type="match status" value="1"/>
</dbReference>
<feature type="binding site" evidence="2">
    <location>
        <position position="322"/>
    </location>
    <ligand>
        <name>substrate</name>
    </ligand>
</feature>
<keyword evidence="7" id="KW-1185">Reference proteome</keyword>
<protein>
    <recommendedName>
        <fullName evidence="5">Mandelate racemase/muconate lactonizing enzyme C-terminal domain-containing protein</fullName>
    </recommendedName>
</protein>
<dbReference type="SFLD" id="SFLDG00179">
    <property type="entry name" value="mandelate_racemase"/>
    <property type="match status" value="1"/>
</dbReference>
<feature type="binding site" evidence="2">
    <location>
        <position position="102"/>
    </location>
    <ligand>
        <name>substrate</name>
    </ligand>
</feature>
<feature type="binding site" evidence="2">
    <location>
        <position position="182"/>
    </location>
    <ligand>
        <name>substrate</name>
    </ligand>
</feature>
<dbReference type="PANTHER" id="PTHR48080:SF5">
    <property type="entry name" value="D(-)-TARTRATE DEHYDRATASE"/>
    <property type="match status" value="1"/>
</dbReference>
<feature type="binding site" evidence="2">
    <location>
        <position position="239"/>
    </location>
    <ligand>
        <name>substrate</name>
    </ligand>
</feature>
<evidence type="ECO:0000256" key="4">
    <source>
        <dbReference type="PIRSR" id="PIRSR634611-4"/>
    </source>
</evidence>
<dbReference type="Gene3D" id="3.20.20.120">
    <property type="entry name" value="Enolase-like C-terminal domain"/>
    <property type="match status" value="1"/>
</dbReference>